<gene>
    <name evidence="1" type="ORF">CMV30_16730</name>
</gene>
<dbReference type="Proteomes" id="UP000217265">
    <property type="component" value="Chromosome"/>
</dbReference>
<keyword evidence="2" id="KW-1185">Reference proteome</keyword>
<dbReference type="EMBL" id="CP023344">
    <property type="protein sequence ID" value="ATC65457.1"/>
    <property type="molecule type" value="Genomic_DNA"/>
</dbReference>
<proteinExistence type="predicted"/>
<sequence length="135" mass="14859">MAFTLLVLLCAFSAACTSHKPEALAQTASINDLAPFWDEDIVNGSRWAFEVIAVNGRLPQRAQHPIATMIPYVVTPAGSYLLKVKTTRTPSADIKREVVEFMTVQATLEPGKHYRLAFRDGLLALVETSNSLNKN</sequence>
<protein>
    <submittedName>
        <fullName evidence="1">Uncharacterized protein</fullName>
    </submittedName>
</protein>
<accession>A0A290QB33</accession>
<dbReference type="KEGG" id="vbh:CMV30_16730"/>
<dbReference type="AlphaFoldDB" id="A0A290QB33"/>
<reference evidence="1 2" key="1">
    <citation type="submission" date="2017-09" db="EMBL/GenBank/DDBJ databases">
        <title>Complete genome sequence of Verrucomicrobial strain HZ-65, isolated from freshwater.</title>
        <authorList>
            <person name="Choi A."/>
        </authorList>
    </citation>
    <scope>NUCLEOTIDE SEQUENCE [LARGE SCALE GENOMIC DNA]</scope>
    <source>
        <strain evidence="1 2">HZ-65</strain>
    </source>
</reference>
<evidence type="ECO:0000313" key="1">
    <source>
        <dbReference type="EMBL" id="ATC65457.1"/>
    </source>
</evidence>
<organism evidence="1 2">
    <name type="scientific">Nibricoccus aquaticus</name>
    <dbReference type="NCBI Taxonomy" id="2576891"/>
    <lineage>
        <taxon>Bacteria</taxon>
        <taxon>Pseudomonadati</taxon>
        <taxon>Verrucomicrobiota</taxon>
        <taxon>Opitutia</taxon>
        <taxon>Opitutales</taxon>
        <taxon>Opitutaceae</taxon>
        <taxon>Nibricoccus</taxon>
    </lineage>
</organism>
<evidence type="ECO:0000313" key="2">
    <source>
        <dbReference type="Proteomes" id="UP000217265"/>
    </source>
</evidence>
<name>A0A290QB33_9BACT</name>